<proteinExistence type="predicted"/>
<gene>
    <name evidence="6" type="ORF">CBM15_08575</name>
</gene>
<evidence type="ECO:0000256" key="4">
    <source>
        <dbReference type="ARBA" id="ARBA00022741"/>
    </source>
</evidence>
<comment type="catalytic activity">
    <reaction evidence="1">
        <text>3'-dephospho-CoA + ATP = 2'-(5''-triphospho-alpha-D-ribosyl)-3'-dephospho-CoA + adenine</text>
        <dbReference type="Rhea" id="RHEA:15117"/>
        <dbReference type="ChEBI" id="CHEBI:16708"/>
        <dbReference type="ChEBI" id="CHEBI:30616"/>
        <dbReference type="ChEBI" id="CHEBI:57328"/>
        <dbReference type="ChEBI" id="CHEBI:61378"/>
        <dbReference type="EC" id="2.4.2.52"/>
    </reaction>
</comment>
<keyword evidence="4" id="KW-0547">Nucleotide-binding</keyword>
<evidence type="ECO:0000313" key="7">
    <source>
        <dbReference type="Proteomes" id="UP000196594"/>
    </source>
</evidence>
<dbReference type="InterPro" id="IPR002736">
    <property type="entry name" value="CitG"/>
</dbReference>
<keyword evidence="3" id="KW-0808">Transferase</keyword>
<dbReference type="RefSeq" id="WP_087617134.1">
    <property type="nucleotide sequence ID" value="NZ_JAFBEY010000003.1"/>
</dbReference>
<protein>
    <recommendedName>
        <fullName evidence="2">triphosphoribosyl-dephospho-CoA synthase</fullName>
        <ecNumber evidence="2">2.4.2.52</ecNumber>
    </recommendedName>
</protein>
<evidence type="ECO:0000256" key="5">
    <source>
        <dbReference type="ARBA" id="ARBA00022840"/>
    </source>
</evidence>
<comment type="caution">
    <text evidence="6">The sequence shown here is derived from an EMBL/GenBank/DDBJ whole genome shotgun (WGS) entry which is preliminary data.</text>
</comment>
<organism evidence="6 7">
    <name type="scientific">Solibacillus kalamii</name>
    <dbReference type="NCBI Taxonomy" id="1748298"/>
    <lineage>
        <taxon>Bacteria</taxon>
        <taxon>Bacillati</taxon>
        <taxon>Bacillota</taxon>
        <taxon>Bacilli</taxon>
        <taxon>Bacillales</taxon>
        <taxon>Caryophanaceae</taxon>
        <taxon>Solibacillus</taxon>
    </lineage>
</organism>
<dbReference type="Pfam" id="PF01874">
    <property type="entry name" value="CitG"/>
    <property type="match status" value="1"/>
</dbReference>
<dbReference type="EC" id="2.4.2.52" evidence="2"/>
<keyword evidence="5" id="KW-0067">ATP-binding</keyword>
<keyword evidence="7" id="KW-1185">Reference proteome</keyword>
<dbReference type="Proteomes" id="UP000196594">
    <property type="component" value="Unassembled WGS sequence"/>
</dbReference>
<dbReference type="PANTHER" id="PTHR30201:SF2">
    <property type="entry name" value="2-(5''-TRIPHOSPHORIBOSYL)-3'-DEPHOSPHOCOENZYME-A SYNTHASE"/>
    <property type="match status" value="1"/>
</dbReference>
<reference evidence="6 7" key="1">
    <citation type="journal article" date="2017" name="Int. J. Syst. Evol. Microbiol.">
        <title>Solibacillus kalamii sp. nov., isolated from a high-efficiency particulate arrestance filter system used in the International Space Station.</title>
        <authorList>
            <person name="Checinska Sielaff A."/>
            <person name="Kumar R.M."/>
            <person name="Pal D."/>
            <person name="Mayilraj S."/>
            <person name="Venkateswaran K."/>
        </authorList>
    </citation>
    <scope>NUCLEOTIDE SEQUENCE [LARGE SCALE GENOMIC DNA]</scope>
    <source>
        <strain evidence="6 7">ISSFR-015</strain>
    </source>
</reference>
<dbReference type="PANTHER" id="PTHR30201">
    <property type="entry name" value="TRIPHOSPHORIBOSYL-DEPHOSPHO-COA SYNTHASE"/>
    <property type="match status" value="1"/>
</dbReference>
<dbReference type="EMBL" id="NHNT01000004">
    <property type="protein sequence ID" value="OUZ39301.1"/>
    <property type="molecule type" value="Genomic_DNA"/>
</dbReference>
<dbReference type="Gene3D" id="1.10.4200.10">
    <property type="entry name" value="Triphosphoribosyl-dephospho-CoA protein"/>
    <property type="match status" value="2"/>
</dbReference>
<evidence type="ECO:0000256" key="3">
    <source>
        <dbReference type="ARBA" id="ARBA00022679"/>
    </source>
</evidence>
<evidence type="ECO:0000256" key="2">
    <source>
        <dbReference type="ARBA" id="ARBA00012074"/>
    </source>
</evidence>
<evidence type="ECO:0000313" key="6">
    <source>
        <dbReference type="EMBL" id="OUZ39301.1"/>
    </source>
</evidence>
<accession>A0ABX3ZIF7</accession>
<sequence>MKQHVICKRIADEAVAALIEEVQLTPKPGLVDTENNGAHHDLSLIKMQNSAHSLHNTFYQMAMLSFNRQPTVEIREQFGAIGRNGEKEMFAVTENSNTHKGAIWSIGLLCSAIARRQGQVLFPQVFNDAAELANLPDQYIPNSKTNGSKVKKNYGIPGAREEAQQAFPHIQKFSLPAFLQAAQRMSLRDAKLHTLLELIANLNDTCLLHRGGLEGLEFAKQEAKKLLTNFSISNMKKLDELYIKHWLSPGGSADLLAATLFVINMSDKLKRGAQHGKVELHVSGKSSGY</sequence>
<name>A0ABX3ZIF7_9BACL</name>
<evidence type="ECO:0000256" key="1">
    <source>
        <dbReference type="ARBA" id="ARBA00001210"/>
    </source>
</evidence>